<dbReference type="Proteomes" id="UP000294530">
    <property type="component" value="Unassembled WGS sequence"/>
</dbReference>
<dbReference type="EMBL" id="SHOA02000001">
    <property type="protein sequence ID" value="TDH70676.1"/>
    <property type="molecule type" value="Genomic_DNA"/>
</dbReference>
<keyword evidence="2" id="KW-1185">Reference proteome</keyword>
<name>A0A976FQA2_BRELC</name>
<dbReference type="RefSeq" id="XP_067820175.1">
    <property type="nucleotide sequence ID" value="XM_067967864.1"/>
</dbReference>
<dbReference type="GeneID" id="94353535"/>
<dbReference type="AlphaFoldDB" id="A0A976FQA2"/>
<sequence length="100" mass="9822">MFNKSAIVLYMASAALHGNTVDASAEVSETLGLLALAAGLSGGVGVGVNVGYPNGGGYGYGPGVGYNPYNPYYGGNVAPVGNSGNSYATASATASRNLRA</sequence>
<organism evidence="1 2">
    <name type="scientific">Bremia lactucae</name>
    <name type="common">Lettuce downy mildew</name>
    <dbReference type="NCBI Taxonomy" id="4779"/>
    <lineage>
        <taxon>Eukaryota</taxon>
        <taxon>Sar</taxon>
        <taxon>Stramenopiles</taxon>
        <taxon>Oomycota</taxon>
        <taxon>Peronosporomycetes</taxon>
        <taxon>Peronosporales</taxon>
        <taxon>Peronosporaceae</taxon>
        <taxon>Bremia</taxon>
    </lineage>
</organism>
<reference evidence="1 2" key="1">
    <citation type="journal article" date="2021" name="Genome Biol.">
        <title>AFLAP: assembly-free linkage analysis pipeline using k-mers from genome sequencing data.</title>
        <authorList>
            <person name="Fletcher K."/>
            <person name="Zhang L."/>
            <person name="Gil J."/>
            <person name="Han R."/>
            <person name="Cavanaugh K."/>
            <person name="Michelmore R."/>
        </authorList>
    </citation>
    <scope>NUCLEOTIDE SEQUENCE [LARGE SCALE GENOMIC DNA]</scope>
    <source>
        <strain evidence="1 2">SF5</strain>
    </source>
</reference>
<dbReference type="KEGG" id="blac:94353535"/>
<comment type="caution">
    <text evidence="1">The sequence shown here is derived from an EMBL/GenBank/DDBJ whole genome shotgun (WGS) entry which is preliminary data.</text>
</comment>
<gene>
    <name evidence="1" type="ORF">CCR75_009828</name>
</gene>
<evidence type="ECO:0000313" key="1">
    <source>
        <dbReference type="EMBL" id="TDH70676.1"/>
    </source>
</evidence>
<protein>
    <submittedName>
        <fullName evidence="1">Uncharacterized protein</fullName>
    </submittedName>
</protein>
<evidence type="ECO:0000313" key="2">
    <source>
        <dbReference type="Proteomes" id="UP000294530"/>
    </source>
</evidence>
<accession>A0A976FQA2</accession>
<proteinExistence type="predicted"/>